<keyword evidence="2" id="KW-1185">Reference proteome</keyword>
<name>A0A9N9DLM1_FUNMO</name>
<dbReference type="AlphaFoldDB" id="A0A9N9DLM1"/>
<protein>
    <submittedName>
        <fullName evidence="1">9921_t:CDS:1</fullName>
    </submittedName>
</protein>
<gene>
    <name evidence="1" type="ORF">FMOSSE_LOCUS10912</name>
</gene>
<comment type="caution">
    <text evidence="1">The sequence shown here is derived from an EMBL/GenBank/DDBJ whole genome shotgun (WGS) entry which is preliminary data.</text>
</comment>
<dbReference type="EMBL" id="CAJVPP010003896">
    <property type="protein sequence ID" value="CAG8639539.1"/>
    <property type="molecule type" value="Genomic_DNA"/>
</dbReference>
<reference evidence="1" key="1">
    <citation type="submission" date="2021-06" db="EMBL/GenBank/DDBJ databases">
        <authorList>
            <person name="Kallberg Y."/>
            <person name="Tangrot J."/>
            <person name="Rosling A."/>
        </authorList>
    </citation>
    <scope>NUCLEOTIDE SEQUENCE</scope>
    <source>
        <strain evidence="1">87-6 pot B 2015</strain>
    </source>
</reference>
<feature type="non-terminal residue" evidence="1">
    <location>
        <position position="1"/>
    </location>
</feature>
<proteinExistence type="predicted"/>
<evidence type="ECO:0000313" key="1">
    <source>
        <dbReference type="EMBL" id="CAG8639539.1"/>
    </source>
</evidence>
<dbReference type="Proteomes" id="UP000789375">
    <property type="component" value="Unassembled WGS sequence"/>
</dbReference>
<sequence length="247" mass="28849">MENLVAKIEELLVCDSLDALCKVSVVYLTIEDNVLLPYNKALNTLQEASLDYTQEEIDQNIRRDLEVSTVLSDESSLVQNLKIRQKRHFLKMKCELPREIISKCEEFTNNFHRGHMPNNFRNTVHDKMWKETDPELEKRMEQILSVHAEIWNNPAFTTNKSRSKQSKDTYVTDEYYDTTPSTIRSHQRIFMSCDSTNSFPEKINLAAKSLAKYQRMIEIATDDSMKLKRHAEAQSRLAAKKQKLLEE</sequence>
<organism evidence="1 2">
    <name type="scientific">Funneliformis mosseae</name>
    <name type="common">Endomycorrhizal fungus</name>
    <name type="synonym">Glomus mosseae</name>
    <dbReference type="NCBI Taxonomy" id="27381"/>
    <lineage>
        <taxon>Eukaryota</taxon>
        <taxon>Fungi</taxon>
        <taxon>Fungi incertae sedis</taxon>
        <taxon>Mucoromycota</taxon>
        <taxon>Glomeromycotina</taxon>
        <taxon>Glomeromycetes</taxon>
        <taxon>Glomerales</taxon>
        <taxon>Glomeraceae</taxon>
        <taxon>Funneliformis</taxon>
    </lineage>
</organism>
<evidence type="ECO:0000313" key="2">
    <source>
        <dbReference type="Proteomes" id="UP000789375"/>
    </source>
</evidence>
<accession>A0A9N9DLM1</accession>